<dbReference type="InterPro" id="IPR027417">
    <property type="entry name" value="P-loop_NTPase"/>
</dbReference>
<dbReference type="Pfam" id="PF00009">
    <property type="entry name" value="GTP_EFTU"/>
    <property type="match status" value="1"/>
</dbReference>
<dbReference type="Gene3D" id="3.40.50.300">
    <property type="entry name" value="P-loop containing nucleotide triphosphate hydrolases"/>
    <property type="match status" value="1"/>
</dbReference>
<keyword evidence="3" id="KW-0648">Protein biosynthesis</keyword>
<keyword evidence="1" id="KW-0963">Cytoplasm</keyword>
<accession>A0ABM3R0W8</accession>
<evidence type="ECO:0000256" key="2">
    <source>
        <dbReference type="ARBA" id="ARBA00022768"/>
    </source>
</evidence>
<evidence type="ECO:0000259" key="4">
    <source>
        <dbReference type="PROSITE" id="PS51722"/>
    </source>
</evidence>
<reference evidence="5" key="1">
    <citation type="journal article" date="2021" name="Nat. Commun.">
        <title>Genomic analyses provide insights into spinach domestication and the genetic basis of agronomic traits.</title>
        <authorList>
            <person name="Cai X."/>
            <person name="Sun X."/>
            <person name="Xu C."/>
            <person name="Sun H."/>
            <person name="Wang X."/>
            <person name="Ge C."/>
            <person name="Zhang Z."/>
            <person name="Wang Q."/>
            <person name="Fei Z."/>
            <person name="Jiao C."/>
            <person name="Wang Q."/>
        </authorList>
    </citation>
    <scope>NUCLEOTIDE SEQUENCE [LARGE SCALE GENOMIC DNA]</scope>
    <source>
        <strain evidence="5">cv. Varoflay</strain>
    </source>
</reference>
<dbReference type="RefSeq" id="XP_056689266.1">
    <property type="nucleotide sequence ID" value="XM_056833288.1"/>
</dbReference>
<dbReference type="PANTHER" id="PTHR42908">
    <property type="entry name" value="TRANSLATION ELONGATION FACTOR-RELATED"/>
    <property type="match status" value="1"/>
</dbReference>
<gene>
    <name evidence="6" type="primary">LOC130463964</name>
</gene>
<evidence type="ECO:0000313" key="6">
    <source>
        <dbReference type="RefSeq" id="XP_056689266.1"/>
    </source>
</evidence>
<name>A0ABM3R0W8_SPIOL</name>
<dbReference type="PANTHER" id="PTHR42908:SF10">
    <property type="entry name" value="EUKARYOTIC TRANSLATION ELONGATION FACTOR 2"/>
    <property type="match status" value="1"/>
</dbReference>
<dbReference type="PROSITE" id="PS51722">
    <property type="entry name" value="G_TR_2"/>
    <property type="match status" value="1"/>
</dbReference>
<reference evidence="6" key="2">
    <citation type="submission" date="2025-08" db="UniProtKB">
        <authorList>
            <consortium name="RefSeq"/>
        </authorList>
    </citation>
    <scope>IDENTIFICATION</scope>
    <source>
        <tissue evidence="6">Leaf</tissue>
    </source>
</reference>
<evidence type="ECO:0000256" key="1">
    <source>
        <dbReference type="ARBA" id="ARBA00022490"/>
    </source>
</evidence>
<protein>
    <submittedName>
        <fullName evidence="6">Elongation factor 2-like</fullName>
    </submittedName>
</protein>
<evidence type="ECO:0000256" key="3">
    <source>
        <dbReference type="ARBA" id="ARBA00022917"/>
    </source>
</evidence>
<dbReference type="SUPFAM" id="SSF52540">
    <property type="entry name" value="P-loop containing nucleoside triphosphate hydrolases"/>
    <property type="match status" value="1"/>
</dbReference>
<sequence length="132" mass="13921">MSSPASTTALSSSLRYHHLCVVSSVASGKSTLIDSLVAAAGIIAQETVGDVRMTDIRADEAERGITIKSTGISLYYEMTDDALAAFKGERAGNDYLINLIGSPGHVDFSSEVTAALRITDGADFVSVWYVIS</sequence>
<dbReference type="GeneID" id="130463964"/>
<dbReference type="Proteomes" id="UP000813463">
    <property type="component" value="Chromosome 6"/>
</dbReference>
<dbReference type="PRINTS" id="PR00315">
    <property type="entry name" value="ELONGATNFCT"/>
</dbReference>
<evidence type="ECO:0000313" key="5">
    <source>
        <dbReference type="Proteomes" id="UP000813463"/>
    </source>
</evidence>
<proteinExistence type="predicted"/>
<dbReference type="InterPro" id="IPR000795">
    <property type="entry name" value="T_Tr_GTP-bd_dom"/>
</dbReference>
<keyword evidence="5" id="KW-1185">Reference proteome</keyword>
<keyword evidence="2" id="KW-0251">Elongation factor</keyword>
<organism evidence="5 6">
    <name type="scientific">Spinacia oleracea</name>
    <name type="common">Spinach</name>
    <dbReference type="NCBI Taxonomy" id="3562"/>
    <lineage>
        <taxon>Eukaryota</taxon>
        <taxon>Viridiplantae</taxon>
        <taxon>Streptophyta</taxon>
        <taxon>Embryophyta</taxon>
        <taxon>Tracheophyta</taxon>
        <taxon>Spermatophyta</taxon>
        <taxon>Magnoliopsida</taxon>
        <taxon>eudicotyledons</taxon>
        <taxon>Gunneridae</taxon>
        <taxon>Pentapetalae</taxon>
        <taxon>Caryophyllales</taxon>
        <taxon>Chenopodiaceae</taxon>
        <taxon>Chenopodioideae</taxon>
        <taxon>Anserineae</taxon>
        <taxon>Spinacia</taxon>
    </lineage>
</organism>
<feature type="domain" description="Tr-type G" evidence="4">
    <location>
        <begin position="14"/>
        <end position="132"/>
    </location>
</feature>